<evidence type="ECO:0000313" key="1">
    <source>
        <dbReference type="EMBL" id="MBB1244615.1"/>
    </source>
</evidence>
<proteinExistence type="predicted"/>
<comment type="caution">
    <text evidence="1">The sequence shown here is derived from an EMBL/GenBank/DDBJ whole genome shotgun (WGS) entry which is preliminary data.</text>
</comment>
<name>A0ABR6EH05_9ACTN</name>
<feature type="non-terminal residue" evidence="1">
    <location>
        <position position="1"/>
    </location>
</feature>
<dbReference type="Proteomes" id="UP000766698">
    <property type="component" value="Unassembled WGS sequence"/>
</dbReference>
<evidence type="ECO:0000313" key="2">
    <source>
        <dbReference type="Proteomes" id="UP000766698"/>
    </source>
</evidence>
<reference evidence="2" key="1">
    <citation type="journal article" date="2020" name="Syst. Appl. Microbiol.">
        <title>Streptomyces alkaliterrae sp. nov., isolated from an alkaline soil, and emended descriptions of Streptomyces alkaliphilus, Streptomyces calidiresistens and Streptomyces durbertensis.</title>
        <authorList>
            <person name="Swiecimska M."/>
            <person name="Golinska P."/>
            <person name="Nouioui I."/>
            <person name="Wypij M."/>
            <person name="Rai M."/>
            <person name="Sangal V."/>
            <person name="Goodfellow M."/>
        </authorList>
    </citation>
    <scope>NUCLEOTIDE SEQUENCE [LARGE SCALE GENOMIC DNA]</scope>
    <source>
        <strain evidence="2">DSM 104538</strain>
    </source>
</reference>
<keyword evidence="2" id="KW-1185">Reference proteome</keyword>
<sequence length="46" mass="4999">PARVVASADLVSKELGWQARHDVRAMITSAWAGWCRRHPEAAAGRG</sequence>
<accession>A0ABR6EH05</accession>
<organism evidence="1 2">
    <name type="scientific">Streptomyces durbertensis</name>
    <dbReference type="NCBI Taxonomy" id="2448886"/>
    <lineage>
        <taxon>Bacteria</taxon>
        <taxon>Bacillati</taxon>
        <taxon>Actinomycetota</taxon>
        <taxon>Actinomycetes</taxon>
        <taxon>Kitasatosporales</taxon>
        <taxon>Streptomycetaceae</taxon>
        <taxon>Streptomyces</taxon>
    </lineage>
</organism>
<dbReference type="Gene3D" id="3.90.25.10">
    <property type="entry name" value="UDP-galactose 4-epimerase, domain 1"/>
    <property type="match status" value="1"/>
</dbReference>
<protein>
    <submittedName>
        <fullName evidence="1">UDP-glucose 4-epimerase GalE</fullName>
    </submittedName>
</protein>
<gene>
    <name evidence="1" type="ORF">GL263_13725</name>
</gene>
<dbReference type="EMBL" id="WMLF01000176">
    <property type="protein sequence ID" value="MBB1244615.1"/>
    <property type="molecule type" value="Genomic_DNA"/>
</dbReference>